<sequence>MHDIDKVAIAAEVRRFQFEIWQRAGTTHNTIPHLLQLFRPDHAAAVHAIEYEVVASSLGVHGIGKTQYQVAGLVDVQRSTIRIAGNLPYEVQRFTGAHELGHIVLHPGLSLHRDRPLLGDAPVPDRREREANFFAACFLAPEKLLRRAFEERFGTDVLHLDDRVAFAIAGNGAQDLLRSKTGSLEFPRAVATARKFGLGNHFKSLAEEFGMSPTAMAIRIRELDLVSY</sequence>
<dbReference type="Pfam" id="PF06114">
    <property type="entry name" value="Peptidase_M78"/>
    <property type="match status" value="1"/>
</dbReference>
<dbReference type="AlphaFoldDB" id="A0A6J5JSP9"/>
<evidence type="ECO:0000313" key="3">
    <source>
        <dbReference type="Proteomes" id="UP000494301"/>
    </source>
</evidence>
<reference evidence="2 3" key="1">
    <citation type="submission" date="2020-04" db="EMBL/GenBank/DDBJ databases">
        <authorList>
            <person name="Depoorter E."/>
        </authorList>
    </citation>
    <scope>NUCLEOTIDE SEQUENCE [LARGE SCALE GENOMIC DNA]</scope>
    <source>
        <strain evidence="2 3">BCC0217</strain>
    </source>
</reference>
<dbReference type="InterPro" id="IPR052345">
    <property type="entry name" value="Rad_response_metalloprotease"/>
</dbReference>
<protein>
    <recommendedName>
        <fullName evidence="1">IrrE N-terminal-like domain-containing protein</fullName>
    </recommendedName>
</protein>
<dbReference type="PANTHER" id="PTHR43236:SF1">
    <property type="entry name" value="BLL7220 PROTEIN"/>
    <property type="match status" value="1"/>
</dbReference>
<dbReference type="InterPro" id="IPR010359">
    <property type="entry name" value="IrrE_HExxH"/>
</dbReference>
<organism evidence="2 3">
    <name type="scientific">Burkholderia aenigmatica</name>
    <dbReference type="NCBI Taxonomy" id="2015348"/>
    <lineage>
        <taxon>Bacteria</taxon>
        <taxon>Pseudomonadati</taxon>
        <taxon>Pseudomonadota</taxon>
        <taxon>Betaproteobacteria</taxon>
        <taxon>Burkholderiales</taxon>
        <taxon>Burkholderiaceae</taxon>
        <taxon>Burkholderia</taxon>
        <taxon>Burkholderia cepacia complex</taxon>
    </lineage>
</organism>
<evidence type="ECO:0000313" key="2">
    <source>
        <dbReference type="EMBL" id="CAB3974549.1"/>
    </source>
</evidence>
<proteinExistence type="predicted"/>
<dbReference type="PANTHER" id="PTHR43236">
    <property type="entry name" value="ANTITOXIN HIGA1"/>
    <property type="match status" value="1"/>
</dbReference>
<dbReference type="Proteomes" id="UP000494301">
    <property type="component" value="Unassembled WGS sequence"/>
</dbReference>
<dbReference type="EMBL" id="CABWIL020000048">
    <property type="protein sequence ID" value="CAB3974549.1"/>
    <property type="molecule type" value="Genomic_DNA"/>
</dbReference>
<dbReference type="RefSeq" id="WP_175223589.1">
    <property type="nucleotide sequence ID" value="NZ_CABWIL020000048.1"/>
</dbReference>
<feature type="domain" description="IrrE N-terminal-like" evidence="1">
    <location>
        <begin position="74"/>
        <end position="158"/>
    </location>
</feature>
<accession>A0A6J5JSP9</accession>
<evidence type="ECO:0000259" key="1">
    <source>
        <dbReference type="Pfam" id="PF06114"/>
    </source>
</evidence>
<name>A0A6J5JSP9_9BURK</name>
<gene>
    <name evidence="2" type="ORF">BLA3211_08069</name>
</gene>
<dbReference type="Gene3D" id="1.10.10.2910">
    <property type="match status" value="1"/>
</dbReference>